<dbReference type="EMBL" id="VOXD01000007">
    <property type="protein sequence ID" value="TXF90444.1"/>
    <property type="molecule type" value="Genomic_DNA"/>
</dbReference>
<dbReference type="RefSeq" id="WP_147929925.1">
    <property type="nucleotide sequence ID" value="NZ_VOXD01000007.1"/>
</dbReference>
<evidence type="ECO:0000313" key="1">
    <source>
        <dbReference type="EMBL" id="TXF90444.1"/>
    </source>
</evidence>
<evidence type="ECO:0000313" key="2">
    <source>
        <dbReference type="Proteomes" id="UP000321907"/>
    </source>
</evidence>
<reference evidence="1 2" key="1">
    <citation type="submission" date="2019-08" db="EMBL/GenBank/DDBJ databases">
        <title>Lewinella sp. strain SSH13 Genome sequencing and assembly.</title>
        <authorList>
            <person name="Kim I."/>
        </authorList>
    </citation>
    <scope>NUCLEOTIDE SEQUENCE [LARGE SCALE GENOMIC DNA]</scope>
    <source>
        <strain evidence="1 2">SSH13</strain>
    </source>
</reference>
<protein>
    <recommendedName>
        <fullName evidence="3">NERD domain-containing protein</fullName>
    </recommendedName>
</protein>
<keyword evidence="2" id="KW-1185">Reference proteome</keyword>
<name>A0A5C7FKK1_9BACT</name>
<sequence length="722" mass="84532">MVDNLLRSLKQCKINNDYSLIIDQVSKVSKSRKKSIIKDVEATITDMIVVPGKVNYISSLLIVGYFIDEKEFNNRVLRMSVLRHSTYINKSSSPIKYYIENLQKIKSLIIVPEIAEYFENLKKMEVLYDEMKSTYKGIVKELQRINSRYRRSSDKFIRTILGYAEYIFEPLNVGNRNVDAIIDSQYFNKEQLLEGISFLIQEYDDRYELTAQDTNGVDKSLIENGTLEKLTFEATILKLLMEQEIMVESLEYSCTVDDGRLIFYWSNERAAKCSSIQGIFSQSQNVVDYKRNMKNLEGALSDELFLQYIWDHVENVVIFLEEPYSRYVPKIDSTLLSLAFSQDKRTFTQQEWANEIAISKQMNMTYDQIRDFKVSNSLTMFEFTVLNRMFRLMYFAYSLRLRTTDDSSTTIISYPLFSFEKDIYSLFEYSMLPQSKIDEYLDSLTWEAGKDKFLDLQYNPILFIDGIYIYLPTVGYESNLGRNVFLNQARKKINLNSLKTKSYDQLISRIEKLLSANGFDVLKEVDVKFLYKGKPNSDIDIFAVKNNLVLVIECKDGIEPISVYEDRTVLGVMQKAGSQLEYNCAALDDDRIWEQFAKLVKLGDRKDYKVKGLAVTTNRRMWGFEANGFSVRTINELENFFERGTWRLAQLDGKISSFKLRDGENWTLNDLIRFINPKTSIHRHAYDSSSYSILNVRNNIYLQQWYLDYEDLINRLNAYEEE</sequence>
<proteinExistence type="predicted"/>
<evidence type="ECO:0008006" key="3">
    <source>
        <dbReference type="Google" id="ProtNLM"/>
    </source>
</evidence>
<dbReference type="AlphaFoldDB" id="A0A5C7FKK1"/>
<accession>A0A5C7FKK1</accession>
<comment type="caution">
    <text evidence="1">The sequence shown here is derived from an EMBL/GenBank/DDBJ whole genome shotgun (WGS) entry which is preliminary data.</text>
</comment>
<dbReference type="OrthoDB" id="893860at2"/>
<organism evidence="1 2">
    <name type="scientific">Neolewinella aurantiaca</name>
    <dbReference type="NCBI Taxonomy" id="2602767"/>
    <lineage>
        <taxon>Bacteria</taxon>
        <taxon>Pseudomonadati</taxon>
        <taxon>Bacteroidota</taxon>
        <taxon>Saprospiria</taxon>
        <taxon>Saprospirales</taxon>
        <taxon>Lewinellaceae</taxon>
        <taxon>Neolewinella</taxon>
    </lineage>
</organism>
<dbReference type="Proteomes" id="UP000321907">
    <property type="component" value="Unassembled WGS sequence"/>
</dbReference>
<gene>
    <name evidence="1" type="ORF">FUA23_06545</name>
</gene>